<dbReference type="InterPro" id="IPR019808">
    <property type="entry name" value="Histidine_triad_CS"/>
</dbReference>
<dbReference type="KEGG" id="ccha:ELD05_06820"/>
<dbReference type="InterPro" id="IPR001310">
    <property type="entry name" value="Histidine_triad_HIT"/>
</dbReference>
<evidence type="ECO:0000259" key="4">
    <source>
        <dbReference type="PROSITE" id="PS51084"/>
    </source>
</evidence>
<dbReference type="InterPro" id="IPR011146">
    <property type="entry name" value="HIT-like"/>
</dbReference>
<protein>
    <submittedName>
        <fullName evidence="5">Histidine triad nucleotide-binding protein</fullName>
    </submittedName>
</protein>
<dbReference type="GO" id="GO:0003824">
    <property type="term" value="F:catalytic activity"/>
    <property type="evidence" value="ECO:0007669"/>
    <property type="project" value="InterPro"/>
</dbReference>
<evidence type="ECO:0000256" key="3">
    <source>
        <dbReference type="PROSITE-ProRule" id="PRU00464"/>
    </source>
</evidence>
<dbReference type="CDD" id="cd01276">
    <property type="entry name" value="PKCI_related"/>
    <property type="match status" value="1"/>
</dbReference>
<dbReference type="Proteomes" id="UP000282930">
    <property type="component" value="Chromosome"/>
</dbReference>
<evidence type="ECO:0000313" key="5">
    <source>
        <dbReference type="EMBL" id="AZT90376.1"/>
    </source>
</evidence>
<feature type="short sequence motif" description="Histidine triad motif" evidence="2 3">
    <location>
        <begin position="98"/>
        <end position="102"/>
    </location>
</feature>
<accession>A0A3T0D5P3</accession>
<reference evidence="5 6" key="1">
    <citation type="submission" date="2018-12" db="EMBL/GenBank/DDBJ databases">
        <title>Genome sequence from the cellulolytic species, Caldicellulosiruptor changbaiensis.</title>
        <authorList>
            <person name="Blumer-Schuette S.E."/>
            <person name="Mendoza C."/>
        </authorList>
    </citation>
    <scope>NUCLEOTIDE SEQUENCE [LARGE SCALE GENOMIC DNA]</scope>
    <source>
        <strain evidence="5 6">CBS-Z</strain>
    </source>
</reference>
<name>A0A3T0D5P3_9FIRM</name>
<dbReference type="Pfam" id="PF01230">
    <property type="entry name" value="HIT"/>
    <property type="match status" value="1"/>
</dbReference>
<organism evidence="5 6">
    <name type="scientific">Caldicellulosiruptor changbaiensis</name>
    <dbReference type="NCBI Taxonomy" id="1222016"/>
    <lineage>
        <taxon>Bacteria</taxon>
        <taxon>Bacillati</taxon>
        <taxon>Bacillota</taxon>
        <taxon>Bacillota incertae sedis</taxon>
        <taxon>Caldicellulosiruptorales</taxon>
        <taxon>Caldicellulosiruptoraceae</taxon>
        <taxon>Caldicellulosiruptor</taxon>
    </lineage>
</organism>
<dbReference type="PROSITE" id="PS00892">
    <property type="entry name" value="HIT_1"/>
    <property type="match status" value="1"/>
</dbReference>
<feature type="active site" description="Tele-AMP-histidine intermediate" evidence="1">
    <location>
        <position position="100"/>
    </location>
</feature>
<dbReference type="PRINTS" id="PR00332">
    <property type="entry name" value="HISTRIAD"/>
</dbReference>
<gene>
    <name evidence="5" type="ORF">ELD05_06820</name>
</gene>
<evidence type="ECO:0000313" key="6">
    <source>
        <dbReference type="Proteomes" id="UP000282930"/>
    </source>
</evidence>
<evidence type="ECO:0000256" key="2">
    <source>
        <dbReference type="PIRSR" id="PIRSR601310-3"/>
    </source>
</evidence>
<dbReference type="PANTHER" id="PTHR23089">
    <property type="entry name" value="HISTIDINE TRIAD HIT PROTEIN"/>
    <property type="match status" value="1"/>
</dbReference>
<evidence type="ECO:0000256" key="1">
    <source>
        <dbReference type="PIRSR" id="PIRSR601310-1"/>
    </source>
</evidence>
<dbReference type="RefSeq" id="WP_011917416.1">
    <property type="nucleotide sequence ID" value="NZ_CP034791.1"/>
</dbReference>
<dbReference type="Gene3D" id="3.30.428.10">
    <property type="entry name" value="HIT-like"/>
    <property type="match status" value="1"/>
</dbReference>
<proteinExistence type="predicted"/>
<keyword evidence="6" id="KW-1185">Reference proteome</keyword>
<dbReference type="AlphaFoldDB" id="A0A3T0D5P3"/>
<dbReference type="SUPFAM" id="SSF54197">
    <property type="entry name" value="HIT-like"/>
    <property type="match status" value="1"/>
</dbReference>
<dbReference type="InterPro" id="IPR036265">
    <property type="entry name" value="HIT-like_sf"/>
</dbReference>
<sequence length="114" mass="12809">MGECIFCKIVNKQIPSEIVYEDEHVCAFKDINPTAPVHILVVPKQHIESLNHLDNSHKELIGHIFVVAKELSDRFGVKEKGFRIVVNCGEDGGQTVNHLHFHLLGGRKFSWPAG</sequence>
<dbReference type="EMBL" id="CP034791">
    <property type="protein sequence ID" value="AZT90376.1"/>
    <property type="molecule type" value="Genomic_DNA"/>
</dbReference>
<feature type="domain" description="HIT" evidence="4">
    <location>
        <begin position="5"/>
        <end position="114"/>
    </location>
</feature>
<dbReference type="PROSITE" id="PS51084">
    <property type="entry name" value="HIT_2"/>
    <property type="match status" value="1"/>
</dbReference>